<dbReference type="OrthoDB" id="10253408at2759"/>
<gene>
    <name evidence="4" type="ORF">OLEA9_A093738</name>
</gene>
<dbReference type="Gramene" id="OE9A093738T1">
    <property type="protein sequence ID" value="OE9A093738C1"/>
    <property type="gene ID" value="OE9A093738"/>
</dbReference>
<protein>
    <submittedName>
        <fullName evidence="4">Senescence-specific cysteine protease SAG39-like</fullName>
    </submittedName>
</protein>
<dbReference type="GO" id="GO:0008234">
    <property type="term" value="F:cysteine-type peptidase activity"/>
    <property type="evidence" value="ECO:0007669"/>
    <property type="project" value="InterPro"/>
</dbReference>
<dbReference type="AlphaFoldDB" id="A0A8S0SVX8"/>
<dbReference type="Proteomes" id="UP000594638">
    <property type="component" value="Unassembled WGS sequence"/>
</dbReference>
<dbReference type="CDD" id="cd02248">
    <property type="entry name" value="Peptidase_C1A"/>
    <property type="match status" value="1"/>
</dbReference>
<dbReference type="InterPro" id="IPR000668">
    <property type="entry name" value="Peptidase_C1A_C"/>
</dbReference>
<evidence type="ECO:0000259" key="3">
    <source>
        <dbReference type="SMART" id="SM00645"/>
    </source>
</evidence>
<evidence type="ECO:0000313" key="4">
    <source>
        <dbReference type="EMBL" id="CAA2997013.1"/>
    </source>
</evidence>
<dbReference type="Gene3D" id="3.90.70.10">
    <property type="entry name" value="Cysteine proteinases"/>
    <property type="match status" value="1"/>
</dbReference>
<keyword evidence="5" id="KW-1185">Reference proteome</keyword>
<keyword evidence="4" id="KW-0645">Protease</keyword>
<keyword evidence="2" id="KW-1015">Disulfide bond</keyword>
<feature type="domain" description="Peptidase C1A papain C-terminal" evidence="3">
    <location>
        <begin position="8"/>
        <end position="138"/>
    </location>
</feature>
<proteinExistence type="inferred from homology"/>
<comment type="caution">
    <text evidence="4">The sequence shown here is derived from an EMBL/GenBank/DDBJ whole genome shotgun (WGS) entry which is preliminary data.</text>
</comment>
<dbReference type="Pfam" id="PF00112">
    <property type="entry name" value="Peptidase_C1"/>
    <property type="match status" value="1"/>
</dbReference>
<dbReference type="InterPro" id="IPR039417">
    <property type="entry name" value="Peptidase_C1A_papain-like"/>
</dbReference>
<sequence length="138" mass="14552">MYENVNEIPPNLDWRDRGAVTAVESQGGCVAALEGINQIKTGNLVSLSEQQILYCITTADSCQGGWMENAFDLVAQNQGLDSDADNPYQAIEGTCSANKPSSLGAMITGHQNVPLNNEKALVMAVANQPVSVAIDPSG</sequence>
<dbReference type="PANTHER" id="PTHR12411">
    <property type="entry name" value="CYSTEINE PROTEASE FAMILY C1-RELATED"/>
    <property type="match status" value="1"/>
</dbReference>
<evidence type="ECO:0000256" key="1">
    <source>
        <dbReference type="ARBA" id="ARBA00008455"/>
    </source>
</evidence>
<keyword evidence="4" id="KW-0378">Hydrolase</keyword>
<evidence type="ECO:0000313" key="5">
    <source>
        <dbReference type="Proteomes" id="UP000594638"/>
    </source>
</evidence>
<dbReference type="EMBL" id="CACTIH010005540">
    <property type="protein sequence ID" value="CAA2997013.1"/>
    <property type="molecule type" value="Genomic_DNA"/>
</dbReference>
<organism evidence="4 5">
    <name type="scientific">Olea europaea subsp. europaea</name>
    <dbReference type="NCBI Taxonomy" id="158383"/>
    <lineage>
        <taxon>Eukaryota</taxon>
        <taxon>Viridiplantae</taxon>
        <taxon>Streptophyta</taxon>
        <taxon>Embryophyta</taxon>
        <taxon>Tracheophyta</taxon>
        <taxon>Spermatophyta</taxon>
        <taxon>Magnoliopsida</taxon>
        <taxon>eudicotyledons</taxon>
        <taxon>Gunneridae</taxon>
        <taxon>Pentapetalae</taxon>
        <taxon>asterids</taxon>
        <taxon>lamiids</taxon>
        <taxon>Lamiales</taxon>
        <taxon>Oleaceae</taxon>
        <taxon>Oleeae</taxon>
        <taxon>Olea</taxon>
    </lineage>
</organism>
<dbReference type="InterPro" id="IPR013128">
    <property type="entry name" value="Peptidase_C1A"/>
</dbReference>
<dbReference type="SMART" id="SM00645">
    <property type="entry name" value="Pept_C1"/>
    <property type="match status" value="1"/>
</dbReference>
<evidence type="ECO:0000256" key="2">
    <source>
        <dbReference type="ARBA" id="ARBA00023157"/>
    </source>
</evidence>
<name>A0A8S0SVX8_OLEEU</name>
<accession>A0A8S0SVX8</accession>
<dbReference type="SUPFAM" id="SSF54001">
    <property type="entry name" value="Cysteine proteinases"/>
    <property type="match status" value="1"/>
</dbReference>
<comment type="similarity">
    <text evidence="1">Belongs to the peptidase C1 family.</text>
</comment>
<dbReference type="InterPro" id="IPR038765">
    <property type="entry name" value="Papain-like_cys_pep_sf"/>
</dbReference>
<dbReference type="GO" id="GO:0006508">
    <property type="term" value="P:proteolysis"/>
    <property type="evidence" value="ECO:0007669"/>
    <property type="project" value="UniProtKB-KW"/>
</dbReference>
<reference evidence="4 5" key="1">
    <citation type="submission" date="2019-12" db="EMBL/GenBank/DDBJ databases">
        <authorList>
            <person name="Alioto T."/>
            <person name="Alioto T."/>
            <person name="Gomez Garrido J."/>
        </authorList>
    </citation>
    <scope>NUCLEOTIDE SEQUENCE [LARGE SCALE GENOMIC DNA]</scope>
</reference>